<evidence type="ECO:0000313" key="6">
    <source>
        <dbReference type="Proteomes" id="UP000256941"/>
    </source>
</evidence>
<dbReference type="EMBL" id="QTUJ01000001">
    <property type="protein sequence ID" value="REF71842.1"/>
    <property type="molecule type" value="Genomic_DNA"/>
</dbReference>
<dbReference type="PANTHER" id="PTHR30373:SF2">
    <property type="entry name" value="UPF0603 PROTEIN YGCG"/>
    <property type="match status" value="1"/>
</dbReference>
<keyword evidence="2" id="KW-1133">Transmembrane helix</keyword>
<feature type="domain" description="TPM" evidence="4">
    <location>
        <begin position="45"/>
        <end position="171"/>
    </location>
</feature>
<dbReference type="Gene3D" id="3.10.310.50">
    <property type="match status" value="1"/>
</dbReference>
<keyword evidence="3" id="KW-0732">Signal</keyword>
<dbReference type="RefSeq" id="WP_116220559.1">
    <property type="nucleotide sequence ID" value="NZ_CP038196.1"/>
</dbReference>
<feature type="region of interest" description="Disordered" evidence="1">
    <location>
        <begin position="276"/>
        <end position="313"/>
    </location>
</feature>
<comment type="caution">
    <text evidence="5">The sequence shown here is derived from an EMBL/GenBank/DDBJ whole genome shotgun (WGS) entry which is preliminary data.</text>
</comment>
<protein>
    <recommendedName>
        <fullName evidence="4">TPM domain-containing protein</fullName>
    </recommendedName>
</protein>
<gene>
    <name evidence="5" type="ORF">BDD41_0301</name>
</gene>
<keyword evidence="2" id="KW-0472">Membrane</keyword>
<evidence type="ECO:0000256" key="2">
    <source>
        <dbReference type="SAM" id="Phobius"/>
    </source>
</evidence>
<evidence type="ECO:0000256" key="1">
    <source>
        <dbReference type="SAM" id="MobiDB-lite"/>
    </source>
</evidence>
<evidence type="ECO:0000313" key="5">
    <source>
        <dbReference type="EMBL" id="REF71842.1"/>
    </source>
</evidence>
<reference evidence="5 6" key="1">
    <citation type="submission" date="2018-08" db="EMBL/GenBank/DDBJ databases">
        <title>Genomic Encyclopedia of Archaeal and Bacterial Type Strains, Phase II (KMG-II): from individual species to whole genera.</title>
        <authorList>
            <person name="Goeker M."/>
        </authorList>
    </citation>
    <scope>NUCLEOTIDE SEQUENCE [LARGE SCALE GENOMIC DNA]</scope>
    <source>
        <strain evidence="5 6">DSM 17099</strain>
    </source>
</reference>
<dbReference type="InterPro" id="IPR007621">
    <property type="entry name" value="TPM_dom"/>
</dbReference>
<evidence type="ECO:0000259" key="4">
    <source>
        <dbReference type="Pfam" id="PF04536"/>
    </source>
</evidence>
<feature type="chain" id="PRO_5017705596" description="TPM domain-containing protein" evidence="3">
    <location>
        <begin position="35"/>
        <end position="313"/>
    </location>
</feature>
<sequence>MDRPSGTAPASAIARMAAWLVALLWLAALAPAHAQGLPDWQSLHVNDFAGLLAPEDAQALDRALAALRKQTGIEGTVVTLPDRTRHGGTDGLEPFATRLFNHWGVGDAARNDGFMVLVLAQDREARIELGRGYENDADILAQDIMRNTMLPAFRDGRMSQGIREGTLAVIDLIARPVAAGQPLAMPRRSLMDRILPFLFGAAGLAILGAAARQAWRRNRCPQCGRRGLETQVAPLETPLPEGGHMISQDSVTRRCPACGWSETRQRLRPQTVWYGPTGTVLRSEPTPGYRSAARGSSGFGGGSSRGGGASGRW</sequence>
<feature type="transmembrane region" description="Helical" evidence="2">
    <location>
        <begin position="194"/>
        <end position="211"/>
    </location>
</feature>
<dbReference type="PANTHER" id="PTHR30373">
    <property type="entry name" value="UPF0603 PROTEIN YGCG"/>
    <property type="match status" value="1"/>
</dbReference>
<evidence type="ECO:0000256" key="3">
    <source>
        <dbReference type="SAM" id="SignalP"/>
    </source>
</evidence>
<dbReference type="AlphaFoldDB" id="A0A3D9XUG4"/>
<feature type="signal peptide" evidence="3">
    <location>
        <begin position="1"/>
        <end position="34"/>
    </location>
</feature>
<name>A0A3D9XUG4_PARVE</name>
<organism evidence="5 6">
    <name type="scientific">Paracoccus versutus</name>
    <name type="common">Thiobacillus versutus</name>
    <dbReference type="NCBI Taxonomy" id="34007"/>
    <lineage>
        <taxon>Bacteria</taxon>
        <taxon>Pseudomonadati</taxon>
        <taxon>Pseudomonadota</taxon>
        <taxon>Alphaproteobacteria</taxon>
        <taxon>Rhodobacterales</taxon>
        <taxon>Paracoccaceae</taxon>
        <taxon>Paracoccus</taxon>
    </lineage>
</organism>
<proteinExistence type="predicted"/>
<accession>A0A3D9XUG4</accession>
<dbReference type="Proteomes" id="UP000256941">
    <property type="component" value="Unassembled WGS sequence"/>
</dbReference>
<feature type="compositionally biased region" description="Gly residues" evidence="1">
    <location>
        <begin position="297"/>
        <end position="313"/>
    </location>
</feature>
<dbReference type="Pfam" id="PF04536">
    <property type="entry name" value="TPM_phosphatase"/>
    <property type="match status" value="1"/>
</dbReference>
<keyword evidence="2" id="KW-0812">Transmembrane</keyword>